<dbReference type="RefSeq" id="WP_121916195.1">
    <property type="nucleotide sequence ID" value="NZ_REFV01000002.1"/>
</dbReference>
<proteinExistence type="predicted"/>
<feature type="chain" id="PRO_5018148188" evidence="1">
    <location>
        <begin position="20"/>
        <end position="202"/>
    </location>
</feature>
<comment type="caution">
    <text evidence="2">The sequence shown here is derived from an EMBL/GenBank/DDBJ whole genome shotgun (WGS) entry which is preliminary data.</text>
</comment>
<name>A0A3M0GL51_9FLAO</name>
<dbReference type="OrthoDB" id="1426087at2"/>
<gene>
    <name evidence="2" type="ORF">EAX61_03090</name>
</gene>
<accession>A0A3M0GL51</accession>
<evidence type="ECO:0000256" key="1">
    <source>
        <dbReference type="SAM" id="SignalP"/>
    </source>
</evidence>
<protein>
    <submittedName>
        <fullName evidence="2">Uncharacterized protein</fullName>
    </submittedName>
</protein>
<keyword evidence="1" id="KW-0732">Signal</keyword>
<dbReference type="EMBL" id="REFV01000002">
    <property type="protein sequence ID" value="RMB63392.1"/>
    <property type="molecule type" value="Genomic_DNA"/>
</dbReference>
<sequence>MKVSLLITALLFGTASLFAQLDIEDEDLKIEILRVKKMSKTVSWDHSMSTVGKNNDRIQVKVALAFENKKGENIDFNKISLIDPEHRLRYRILDMTLKNSFGGASPADKLAKRSNIKMPSFWVSYDEKIPDTFPEYSLEGFQNVEFVIKTSTGKNNKSVLYLAPVSRKGLKKANLYFGVSKTNKPTLYKLYYEKEEIGSFTY</sequence>
<dbReference type="Proteomes" id="UP000281985">
    <property type="component" value="Unassembled WGS sequence"/>
</dbReference>
<feature type="signal peptide" evidence="1">
    <location>
        <begin position="1"/>
        <end position="19"/>
    </location>
</feature>
<organism evidence="2 3">
    <name type="scientific">Dokdonia sinensis</name>
    <dbReference type="NCBI Taxonomy" id="2479847"/>
    <lineage>
        <taxon>Bacteria</taxon>
        <taxon>Pseudomonadati</taxon>
        <taxon>Bacteroidota</taxon>
        <taxon>Flavobacteriia</taxon>
        <taxon>Flavobacteriales</taxon>
        <taxon>Flavobacteriaceae</taxon>
        <taxon>Dokdonia</taxon>
    </lineage>
</organism>
<evidence type="ECO:0000313" key="3">
    <source>
        <dbReference type="Proteomes" id="UP000281985"/>
    </source>
</evidence>
<dbReference type="AlphaFoldDB" id="A0A3M0GL51"/>
<reference evidence="2 3" key="1">
    <citation type="submission" date="2018-10" db="EMBL/GenBank/DDBJ databases">
        <title>Dokdonia luteus sp. nov., isolated from sea water.</title>
        <authorList>
            <person name="Zhou L.Y."/>
            <person name="Du Z.J."/>
        </authorList>
    </citation>
    <scope>NUCLEOTIDE SEQUENCE [LARGE SCALE GENOMIC DNA]</scope>
    <source>
        <strain evidence="2 3">SH27</strain>
    </source>
</reference>
<keyword evidence="3" id="KW-1185">Reference proteome</keyword>
<evidence type="ECO:0000313" key="2">
    <source>
        <dbReference type="EMBL" id="RMB63392.1"/>
    </source>
</evidence>